<gene>
    <name evidence="2" type="ORF">GPX89_35920</name>
</gene>
<reference evidence="2 3" key="1">
    <citation type="submission" date="2019-12" db="EMBL/GenBank/DDBJ databases">
        <title>Nocardia sp. nov. ET3-3 isolated from soil.</title>
        <authorList>
            <person name="Kanchanasin P."/>
            <person name="Tanasupawat S."/>
            <person name="Yuki M."/>
            <person name="Kudo T."/>
        </authorList>
    </citation>
    <scope>NUCLEOTIDE SEQUENCE [LARGE SCALE GENOMIC DNA]</scope>
    <source>
        <strain evidence="2 3">ET3-3</strain>
    </source>
</reference>
<evidence type="ECO:0000259" key="1">
    <source>
        <dbReference type="Pfam" id="PF03358"/>
    </source>
</evidence>
<dbReference type="Pfam" id="PF03358">
    <property type="entry name" value="FMN_red"/>
    <property type="match status" value="1"/>
</dbReference>
<dbReference type="GO" id="GO:0016491">
    <property type="term" value="F:oxidoreductase activity"/>
    <property type="evidence" value="ECO:0007669"/>
    <property type="project" value="InterPro"/>
</dbReference>
<keyword evidence="3" id="KW-1185">Reference proteome</keyword>
<dbReference type="InterPro" id="IPR005025">
    <property type="entry name" value="FMN_Rdtase-like_dom"/>
</dbReference>
<dbReference type="Gene3D" id="3.40.50.360">
    <property type="match status" value="1"/>
</dbReference>
<dbReference type="Proteomes" id="UP000466794">
    <property type="component" value="Unassembled WGS sequence"/>
</dbReference>
<sequence>MTGLTALALVCTLKKSPTPSSSDLIAQQVLDELATHDVKGTTVRLVDYDLAPGITADEGPGDQWPIIREQILAADILLVSTPTWLGHMSSVAHRALERLDAELSNTDDSGRPILTGKVATVAVVGNEDGAHNICADLFQSLDDLGFSIPAQGCTYWNDQAMGGTDYRDLDETPSAVADATAALARNAAHLAKLLTERNYPGNQAVGNAGRSVGPTC</sequence>
<organism evidence="2 3">
    <name type="scientific">Nocardia terrae</name>
    <dbReference type="NCBI Taxonomy" id="2675851"/>
    <lineage>
        <taxon>Bacteria</taxon>
        <taxon>Bacillati</taxon>
        <taxon>Actinomycetota</taxon>
        <taxon>Actinomycetes</taxon>
        <taxon>Mycobacteriales</taxon>
        <taxon>Nocardiaceae</taxon>
        <taxon>Nocardia</taxon>
    </lineage>
</organism>
<protein>
    <submittedName>
        <fullName evidence="2">Flavodoxin</fullName>
    </submittedName>
</protein>
<dbReference type="InterPro" id="IPR029039">
    <property type="entry name" value="Flavoprotein-like_sf"/>
</dbReference>
<dbReference type="AlphaFoldDB" id="A0A7K1V7U5"/>
<accession>A0A7K1V7U5</accession>
<comment type="caution">
    <text evidence="2">The sequence shown here is derived from an EMBL/GenBank/DDBJ whole genome shotgun (WGS) entry which is preliminary data.</text>
</comment>
<evidence type="ECO:0000313" key="2">
    <source>
        <dbReference type="EMBL" id="MVU82607.1"/>
    </source>
</evidence>
<proteinExistence type="predicted"/>
<dbReference type="SUPFAM" id="SSF52218">
    <property type="entry name" value="Flavoproteins"/>
    <property type="match status" value="1"/>
</dbReference>
<dbReference type="RefSeq" id="WP_157392216.1">
    <property type="nucleotide sequence ID" value="NZ_WRPP01000010.1"/>
</dbReference>
<name>A0A7K1V7U5_9NOCA</name>
<feature type="domain" description="NADPH-dependent FMN reductase-like" evidence="1">
    <location>
        <begin position="17"/>
        <end position="150"/>
    </location>
</feature>
<evidence type="ECO:0000313" key="3">
    <source>
        <dbReference type="Proteomes" id="UP000466794"/>
    </source>
</evidence>
<dbReference type="EMBL" id="WRPP01000010">
    <property type="protein sequence ID" value="MVU82607.1"/>
    <property type="molecule type" value="Genomic_DNA"/>
</dbReference>